<dbReference type="AlphaFoldDB" id="A0A8C0AA41"/>
<feature type="region of interest" description="Disordered" evidence="18">
    <location>
        <begin position="186"/>
        <end position="255"/>
    </location>
</feature>
<dbReference type="GO" id="GO:0005886">
    <property type="term" value="C:plasma membrane"/>
    <property type="evidence" value="ECO:0007669"/>
    <property type="project" value="UniProtKB-ARBA"/>
</dbReference>
<reference evidence="22" key="2">
    <citation type="submission" date="2025-08" db="UniProtKB">
        <authorList>
            <consortium name="Ensembl"/>
        </authorList>
    </citation>
    <scope>IDENTIFICATION</scope>
</reference>
<evidence type="ECO:0000256" key="19">
    <source>
        <dbReference type="SAM" id="Phobius"/>
    </source>
</evidence>
<dbReference type="Pfam" id="PF00084">
    <property type="entry name" value="Sushi"/>
    <property type="match status" value="1"/>
</dbReference>
<dbReference type="SUPFAM" id="SSF57535">
    <property type="entry name" value="Complement control module/SCR domain"/>
    <property type="match status" value="1"/>
</dbReference>
<keyword evidence="7 20" id="KW-0732">Signal</keyword>
<dbReference type="InterPro" id="IPR000436">
    <property type="entry name" value="Sushi_SCR_CCP_dom"/>
</dbReference>
<evidence type="ECO:0000313" key="23">
    <source>
        <dbReference type="Proteomes" id="UP000694520"/>
    </source>
</evidence>
<dbReference type="SMART" id="SM00032">
    <property type="entry name" value="CCP"/>
    <property type="match status" value="1"/>
</dbReference>
<evidence type="ECO:0000256" key="3">
    <source>
        <dbReference type="ARBA" id="ARBA00022525"/>
    </source>
</evidence>
<evidence type="ECO:0000256" key="20">
    <source>
        <dbReference type="SAM" id="SignalP"/>
    </source>
</evidence>
<evidence type="ECO:0000256" key="15">
    <source>
        <dbReference type="ARBA" id="ARBA00062744"/>
    </source>
</evidence>
<feature type="compositionally biased region" description="Polar residues" evidence="18">
    <location>
        <begin position="191"/>
        <end position="201"/>
    </location>
</feature>
<keyword evidence="12" id="KW-0325">Glycoprotein</keyword>
<feature type="chain" id="PRO_5034827679" description="Interleukin-15 receptor subunit alpha" evidence="20">
    <location>
        <begin position="30"/>
        <end position="377"/>
    </location>
</feature>
<organism evidence="22 23">
    <name type="scientific">Bos mutus grunniens</name>
    <name type="common">Wild yak</name>
    <name type="synonym">Bos grunniens</name>
    <dbReference type="NCBI Taxonomy" id="30521"/>
    <lineage>
        <taxon>Eukaryota</taxon>
        <taxon>Metazoa</taxon>
        <taxon>Chordata</taxon>
        <taxon>Craniata</taxon>
        <taxon>Vertebrata</taxon>
        <taxon>Euteleostomi</taxon>
        <taxon>Mammalia</taxon>
        <taxon>Eutheria</taxon>
        <taxon>Laurasiatheria</taxon>
        <taxon>Artiodactyla</taxon>
        <taxon>Ruminantia</taxon>
        <taxon>Pecora</taxon>
        <taxon>Bovidae</taxon>
        <taxon>Bovinae</taxon>
        <taxon>Bos</taxon>
    </lineage>
</organism>
<keyword evidence="5 17" id="KW-0768">Sushi</keyword>
<dbReference type="Gene3D" id="2.20.28.230">
    <property type="match status" value="1"/>
</dbReference>
<comment type="subcellular location">
    <subcellularLocation>
        <location evidence="2">Cell surface</location>
    </subcellularLocation>
    <subcellularLocation>
        <location evidence="14">Nucleus membrane</location>
        <topology evidence="14">Single-pass type I membrane protein</topology>
    </subcellularLocation>
    <subcellularLocation>
        <location evidence="1">Secreted</location>
        <location evidence="1">Extracellular space</location>
    </subcellularLocation>
</comment>
<keyword evidence="23" id="KW-1185">Reference proteome</keyword>
<feature type="compositionally biased region" description="Basic and acidic residues" evidence="18">
    <location>
        <begin position="341"/>
        <end position="350"/>
    </location>
</feature>
<keyword evidence="10" id="KW-1015">Disulfide bond</keyword>
<dbReference type="PANTHER" id="PTHR15060">
    <property type="entry name" value="INTERLEUKIN-15 RECEPTOR SUBUNIT ALPHA"/>
    <property type="match status" value="1"/>
</dbReference>
<evidence type="ECO:0000256" key="17">
    <source>
        <dbReference type="PROSITE-ProRule" id="PRU00302"/>
    </source>
</evidence>
<evidence type="ECO:0000256" key="18">
    <source>
        <dbReference type="SAM" id="MobiDB-lite"/>
    </source>
</evidence>
<evidence type="ECO:0000259" key="21">
    <source>
        <dbReference type="PROSITE" id="PS50923"/>
    </source>
</evidence>
<evidence type="ECO:0000256" key="13">
    <source>
        <dbReference type="ARBA" id="ARBA00023242"/>
    </source>
</evidence>
<dbReference type="GO" id="GO:0031410">
    <property type="term" value="C:cytoplasmic vesicle"/>
    <property type="evidence" value="ECO:0007669"/>
    <property type="project" value="UniProtKB-ARBA"/>
</dbReference>
<feature type="compositionally biased region" description="Basic and acidic residues" evidence="18">
    <location>
        <begin position="217"/>
        <end position="229"/>
    </location>
</feature>
<reference evidence="22" key="1">
    <citation type="submission" date="2019-05" db="EMBL/GenBank/DDBJ databases">
        <authorList>
            <person name="Zhang S."/>
            <person name="Liu J."/>
        </authorList>
    </citation>
    <scope>NUCLEOTIDE SEQUENCE [LARGE SCALE GENOMIC DNA]</scope>
</reference>
<evidence type="ECO:0000256" key="11">
    <source>
        <dbReference type="ARBA" id="ARBA00023170"/>
    </source>
</evidence>
<accession>A0A8C0AA41</accession>
<dbReference type="CDD" id="cd00033">
    <property type="entry name" value="CCP"/>
    <property type="match status" value="1"/>
</dbReference>
<feature type="transmembrane region" description="Helical" evidence="19">
    <location>
        <begin position="290"/>
        <end position="311"/>
    </location>
</feature>
<evidence type="ECO:0000256" key="10">
    <source>
        <dbReference type="ARBA" id="ARBA00023157"/>
    </source>
</evidence>
<evidence type="ECO:0000256" key="8">
    <source>
        <dbReference type="ARBA" id="ARBA00022989"/>
    </source>
</evidence>
<evidence type="ECO:0000256" key="9">
    <source>
        <dbReference type="ARBA" id="ARBA00023136"/>
    </source>
</evidence>
<dbReference type="Ensembl" id="ENSBGRT00000021698.1">
    <property type="protein sequence ID" value="ENSBGRP00000018726.1"/>
    <property type="gene ID" value="ENSBGRG00000011893.1"/>
</dbReference>
<feature type="signal peptide" evidence="20">
    <location>
        <begin position="1"/>
        <end position="29"/>
    </location>
</feature>
<dbReference type="GO" id="GO:0005576">
    <property type="term" value="C:extracellular region"/>
    <property type="evidence" value="ECO:0007669"/>
    <property type="project" value="UniProtKB-SubCell"/>
</dbReference>
<keyword evidence="13" id="KW-0539">Nucleus</keyword>
<evidence type="ECO:0000256" key="1">
    <source>
        <dbReference type="ARBA" id="ARBA00004239"/>
    </source>
</evidence>
<dbReference type="GO" id="GO:0031965">
    <property type="term" value="C:nuclear membrane"/>
    <property type="evidence" value="ECO:0007669"/>
    <property type="project" value="UniProtKB-SubCell"/>
</dbReference>
<name>A0A8C0AA41_BOSMU</name>
<feature type="region of interest" description="Disordered" evidence="18">
    <location>
        <begin position="31"/>
        <end position="89"/>
    </location>
</feature>
<keyword evidence="8 19" id="KW-1133">Transmembrane helix</keyword>
<dbReference type="Proteomes" id="UP000694520">
    <property type="component" value="Chromosome 12"/>
</dbReference>
<dbReference type="GeneTree" id="ENSGT00390000000121"/>
<evidence type="ECO:0000256" key="7">
    <source>
        <dbReference type="ARBA" id="ARBA00022729"/>
    </source>
</evidence>
<comment type="caution">
    <text evidence="17">Lacks conserved residue(s) required for the propagation of feature annotation.</text>
</comment>
<evidence type="ECO:0000256" key="14">
    <source>
        <dbReference type="ARBA" id="ARBA00046292"/>
    </source>
</evidence>
<evidence type="ECO:0000256" key="5">
    <source>
        <dbReference type="ARBA" id="ARBA00022659"/>
    </source>
</evidence>
<evidence type="ECO:0000256" key="2">
    <source>
        <dbReference type="ARBA" id="ARBA00004241"/>
    </source>
</evidence>
<keyword evidence="3" id="KW-0964">Secreted</keyword>
<evidence type="ECO:0000256" key="6">
    <source>
        <dbReference type="ARBA" id="ARBA00022692"/>
    </source>
</evidence>
<comment type="subunit">
    <text evidence="15">The interleukin-15 receptor IL15R is a heterotrimer of IL15RA, IL2RB and IL2RG. IL15RA also self-associates. Interacts with SYK.</text>
</comment>
<protein>
    <recommendedName>
        <fullName evidence="16">Interleukin-15 receptor subunit alpha</fullName>
    </recommendedName>
</protein>
<feature type="domain" description="Sushi" evidence="21">
    <location>
        <begin position="123"/>
        <end position="187"/>
    </location>
</feature>
<evidence type="ECO:0000256" key="12">
    <source>
        <dbReference type="ARBA" id="ARBA00023180"/>
    </source>
</evidence>
<evidence type="ECO:0000313" key="22">
    <source>
        <dbReference type="Ensembl" id="ENSBGRP00000018726.1"/>
    </source>
</evidence>
<keyword evidence="11" id="KW-0675">Receptor</keyword>
<dbReference type="GO" id="GO:0009986">
    <property type="term" value="C:cell surface"/>
    <property type="evidence" value="ECO:0007669"/>
    <property type="project" value="UniProtKB-SubCell"/>
</dbReference>
<keyword evidence="6 19" id="KW-0812">Transmembrane</keyword>
<keyword evidence="9 19" id="KW-0472">Membrane</keyword>
<dbReference type="GO" id="GO:0042010">
    <property type="term" value="F:interleukin-15 receptor activity"/>
    <property type="evidence" value="ECO:0007669"/>
    <property type="project" value="InterPro"/>
</dbReference>
<proteinExistence type="predicted"/>
<dbReference type="FunFam" id="2.20.28.230:FF:000001">
    <property type="entry name" value="Interleukin 15 receptor subunit alpha"/>
    <property type="match status" value="1"/>
</dbReference>
<keyword evidence="4" id="KW-0597">Phosphoprotein</keyword>
<dbReference type="PROSITE" id="PS50923">
    <property type="entry name" value="SUSHI"/>
    <property type="match status" value="1"/>
</dbReference>
<sequence>MSGRLRGRGVGALPALGLLLLLLLLGSSATPGRARAPGGRAGRRAAGRGAAPSTRCAPRAGDTWRDAGTTGCGPRSPGHSRQAASRRAFHSTFSPISEAKGRSRGVLHELQLGALQRFREMGITCPTPTSVEHADIQVKSYSINSRERYVCNSGFKRKAGTSSLTQCVFNETAKVAHWTTPNLKCIRDPSLSHQRPPSTAAPTGLTPEPESPTPSGKEPDLTSKSDTKVATRPATGPGSRLPSTAPPVGTTGIVSKETTYVPAQTAAKAPEHTYPALQDTPGAYQNNPRVVTAAVSTVTVLFVVCLVFLLGRCLWSRRAHQTPGVEMESMESVPMTTGADARGEDTEIHPHGLGGSGDAEASSGRSEGPALPQSERT</sequence>
<reference evidence="22" key="3">
    <citation type="submission" date="2025-09" db="UniProtKB">
        <authorList>
            <consortium name="Ensembl"/>
        </authorList>
    </citation>
    <scope>IDENTIFICATION</scope>
</reference>
<dbReference type="InterPro" id="IPR042372">
    <property type="entry name" value="IL15RA"/>
</dbReference>
<feature type="region of interest" description="Disordered" evidence="18">
    <location>
        <begin position="324"/>
        <end position="377"/>
    </location>
</feature>
<dbReference type="PANTHER" id="PTHR15060:SF0">
    <property type="entry name" value="INTERLEUKIN-15 RECEPTOR SUBUNIT ALPHA"/>
    <property type="match status" value="1"/>
</dbReference>
<evidence type="ECO:0000256" key="4">
    <source>
        <dbReference type="ARBA" id="ARBA00022553"/>
    </source>
</evidence>
<dbReference type="InterPro" id="IPR035976">
    <property type="entry name" value="Sushi/SCR/CCP_sf"/>
</dbReference>
<evidence type="ECO:0000256" key="16">
    <source>
        <dbReference type="ARBA" id="ARBA00069591"/>
    </source>
</evidence>